<dbReference type="EMBL" id="CP011129">
    <property type="protein sequence ID" value="ALN78260.1"/>
    <property type="molecule type" value="Genomic_DNA"/>
</dbReference>
<evidence type="ECO:0000313" key="3">
    <source>
        <dbReference type="Proteomes" id="UP000060787"/>
    </source>
</evidence>
<name>A0A0S2F3Z1_LYSAN</name>
<dbReference type="Proteomes" id="UP000060787">
    <property type="component" value="Chromosome"/>
</dbReference>
<dbReference type="PATRIC" id="fig|84531.8.peg.100"/>
<organism evidence="2 3">
    <name type="scientific">Lysobacter antibioticus</name>
    <dbReference type="NCBI Taxonomy" id="84531"/>
    <lineage>
        <taxon>Bacteria</taxon>
        <taxon>Pseudomonadati</taxon>
        <taxon>Pseudomonadota</taxon>
        <taxon>Gammaproteobacteria</taxon>
        <taxon>Lysobacterales</taxon>
        <taxon>Lysobacteraceae</taxon>
        <taxon>Lysobacter</taxon>
    </lineage>
</organism>
<reference evidence="2 3" key="1">
    <citation type="journal article" date="2015" name="BMC Genomics">
        <title>Comparative genomics and metabolic profiling of the genus Lysobacter.</title>
        <authorList>
            <person name="de Bruijn I."/>
            <person name="Cheng X."/>
            <person name="de Jager V."/>
            <person name="Exposito R.G."/>
            <person name="Watrous J."/>
            <person name="Patel N."/>
            <person name="Postma J."/>
            <person name="Dorrestein P.C."/>
            <person name="Kobayashi D."/>
            <person name="Raaijmakers J.M."/>
        </authorList>
    </citation>
    <scope>NUCLEOTIDE SEQUENCE [LARGE SCALE GENOMIC DNA]</scope>
    <source>
        <strain evidence="2 3">76</strain>
    </source>
</reference>
<proteinExistence type="predicted"/>
<sequence length="53" mass="6004">MWWIAQVAVAPNRARRSIPTMRTRPRRTARDAAQREGPPVCGIGSPIDSRAYR</sequence>
<dbReference type="KEGG" id="lab:LA76x_0098"/>
<keyword evidence="3" id="KW-1185">Reference proteome</keyword>
<dbReference type="AlphaFoldDB" id="A0A0S2F3Z1"/>
<protein>
    <submittedName>
        <fullName evidence="2">Uncharacterized protein</fullName>
    </submittedName>
</protein>
<evidence type="ECO:0000256" key="1">
    <source>
        <dbReference type="SAM" id="MobiDB-lite"/>
    </source>
</evidence>
<feature type="region of interest" description="Disordered" evidence="1">
    <location>
        <begin position="15"/>
        <end position="53"/>
    </location>
</feature>
<dbReference type="STRING" id="84531.LA76x_0098"/>
<accession>A0A0S2F3Z1</accession>
<gene>
    <name evidence="2" type="ORF">LA76x_0098</name>
</gene>
<evidence type="ECO:0000313" key="2">
    <source>
        <dbReference type="EMBL" id="ALN78260.1"/>
    </source>
</evidence>